<comment type="caution">
    <text evidence="2">The sequence shown here is derived from an EMBL/GenBank/DDBJ whole genome shotgun (WGS) entry which is preliminary data.</text>
</comment>
<feature type="region of interest" description="Disordered" evidence="1">
    <location>
        <begin position="161"/>
        <end position="182"/>
    </location>
</feature>
<reference evidence="2 3" key="1">
    <citation type="journal article" date="2011" name="PLoS Pathog.">
        <title>Endophytic Life Strategies Decoded by Genome and Transcriptome Analyses of the Mutualistic Root Symbiont Piriformospora indica.</title>
        <authorList>
            <person name="Zuccaro A."/>
            <person name="Lahrmann U."/>
            <person name="Guldener U."/>
            <person name="Langen G."/>
            <person name="Pfiffi S."/>
            <person name="Biedenkopf D."/>
            <person name="Wong P."/>
            <person name="Samans B."/>
            <person name="Grimm C."/>
            <person name="Basiewicz M."/>
            <person name="Murat C."/>
            <person name="Martin F."/>
            <person name="Kogel K.H."/>
        </authorList>
    </citation>
    <scope>NUCLEOTIDE SEQUENCE [LARGE SCALE GENOMIC DNA]</scope>
    <source>
        <strain evidence="2 3">DSM 11827</strain>
    </source>
</reference>
<feature type="region of interest" description="Disordered" evidence="1">
    <location>
        <begin position="95"/>
        <end position="115"/>
    </location>
</feature>
<gene>
    <name evidence="2" type="ORF">PIIN_07517</name>
</gene>
<dbReference type="InParanoid" id="G4TQH2"/>
<dbReference type="HOGENOM" id="CLU_1054181_0_0_1"/>
<evidence type="ECO:0000313" key="3">
    <source>
        <dbReference type="Proteomes" id="UP000007148"/>
    </source>
</evidence>
<dbReference type="Proteomes" id="UP000007148">
    <property type="component" value="Unassembled WGS sequence"/>
</dbReference>
<name>G4TQH2_SERID</name>
<protein>
    <submittedName>
        <fullName evidence="2">Uncharacterized protein</fullName>
    </submittedName>
</protein>
<dbReference type="EMBL" id="CAFZ01000235">
    <property type="protein sequence ID" value="CCA73565.1"/>
    <property type="molecule type" value="Genomic_DNA"/>
</dbReference>
<organism evidence="2 3">
    <name type="scientific">Serendipita indica (strain DSM 11827)</name>
    <name type="common">Root endophyte fungus</name>
    <name type="synonym">Piriformospora indica</name>
    <dbReference type="NCBI Taxonomy" id="1109443"/>
    <lineage>
        <taxon>Eukaryota</taxon>
        <taxon>Fungi</taxon>
        <taxon>Dikarya</taxon>
        <taxon>Basidiomycota</taxon>
        <taxon>Agaricomycotina</taxon>
        <taxon>Agaricomycetes</taxon>
        <taxon>Sebacinales</taxon>
        <taxon>Serendipitaceae</taxon>
        <taxon>Serendipita</taxon>
    </lineage>
</organism>
<evidence type="ECO:0000256" key="1">
    <source>
        <dbReference type="SAM" id="MobiDB-lite"/>
    </source>
</evidence>
<keyword evidence="3" id="KW-1185">Reference proteome</keyword>
<evidence type="ECO:0000313" key="2">
    <source>
        <dbReference type="EMBL" id="CCA73565.1"/>
    </source>
</evidence>
<dbReference type="AlphaFoldDB" id="G4TQH2"/>
<feature type="compositionally biased region" description="Polar residues" evidence="1">
    <location>
        <begin position="164"/>
        <end position="177"/>
    </location>
</feature>
<proteinExistence type="predicted"/>
<accession>G4TQH2</accession>
<sequence>MKIQDILTQEDVPWYEYFDFWPADDEGVAESHKEQSLALAVEEEHEHVFEYVPITRRPNLLTCCRETPEMIAEREETNKRIEEIYRRYEAYLSGEEPPTDSEFGFSCPESEVDPSEDYNQVAENVVLGLDEWLEEPQDLPVVLDERIIHPELASTSRALLPASGDTQNIDGHGSSSLLGRDEDILGGSATKRKRAPRILLAVREDDGTEPALRTLSIYSSPRTLAEFADSSGRGWIRRPTRRAPSFIESAQWAQWPKAPPNAML</sequence>